<dbReference type="PANTHER" id="PTHR34406">
    <property type="entry name" value="PROTEIN YCEI"/>
    <property type="match status" value="1"/>
</dbReference>
<keyword evidence="2" id="KW-0732">Signal</keyword>
<comment type="caution">
    <text evidence="3">The sequence shown here is derived from an EMBL/GenBank/DDBJ whole genome shotgun (WGS) entry which is preliminary data.</text>
</comment>
<evidence type="ECO:0000256" key="2">
    <source>
        <dbReference type="SAM" id="SignalP"/>
    </source>
</evidence>
<dbReference type="InterPro" id="IPR036761">
    <property type="entry name" value="TTHA0802/YceI-like_sf"/>
</dbReference>
<dbReference type="RefSeq" id="WP_004524113.1">
    <property type="nucleotide sequence ID" value="NZ_CFWL01000020.1"/>
</dbReference>
<evidence type="ECO:0000256" key="1">
    <source>
        <dbReference type="SAM" id="MobiDB-lite"/>
    </source>
</evidence>
<dbReference type="Gene3D" id="2.40.128.110">
    <property type="entry name" value="Lipid/polyisoprenoid-binding, YceI-like"/>
    <property type="match status" value="1"/>
</dbReference>
<feature type="compositionally biased region" description="Basic and acidic residues" evidence="1">
    <location>
        <begin position="252"/>
        <end position="262"/>
    </location>
</feature>
<dbReference type="EMBL" id="JQIM01000009">
    <property type="protein sequence ID" value="KGX10742.1"/>
    <property type="molecule type" value="Genomic_DNA"/>
</dbReference>
<protein>
    <submittedName>
        <fullName evidence="3">YceI-like domain protein</fullName>
    </submittedName>
</protein>
<evidence type="ECO:0000313" key="4">
    <source>
        <dbReference type="Proteomes" id="UP000030475"/>
    </source>
</evidence>
<dbReference type="SUPFAM" id="SSF101874">
    <property type="entry name" value="YceI-like"/>
    <property type="match status" value="2"/>
</dbReference>
<dbReference type="SMART" id="SM00867">
    <property type="entry name" value="YceI"/>
    <property type="match status" value="1"/>
</dbReference>
<sequence>MDAAGSFASFAATLACALSAWLAPSAGIAQTAWPPDAPRVAGASGPPRTPGLARTPAAVTDAPGAATAGALAASPPAATRYRLDPRHSGVTFRVDNFWHAHLTMRFARMRAELSDVGDDRLASRVDVTVDAASLGANVPFVAALVKGSAMLDVARYPEIRFVGTRFERTGATTGVLTGELTIRAMTRPITLAVRFDAGRQLEPDTGARAEREGDESDESGESNPAERRAGQGRRAAELRDGRPRDAGPGVADSRDAMRRETDSGSAHRGAEPPERIARAAPDAARALAFVADGHFSRTAFGLSRWLPAVGDDVRLRIRAEFVRARADP</sequence>
<feature type="chain" id="PRO_5001908774" evidence="2">
    <location>
        <begin position="32"/>
        <end position="328"/>
    </location>
</feature>
<dbReference type="Pfam" id="PF04264">
    <property type="entry name" value="YceI"/>
    <property type="match status" value="1"/>
</dbReference>
<name>A0A095F1C9_BURPE</name>
<accession>A0A095F1C9</accession>
<organism evidence="3 4">
    <name type="scientific">Burkholderia pseudomallei</name>
    <name type="common">Pseudomonas pseudomallei</name>
    <dbReference type="NCBI Taxonomy" id="28450"/>
    <lineage>
        <taxon>Bacteria</taxon>
        <taxon>Pseudomonadati</taxon>
        <taxon>Pseudomonadota</taxon>
        <taxon>Betaproteobacteria</taxon>
        <taxon>Burkholderiales</taxon>
        <taxon>Burkholderiaceae</taxon>
        <taxon>Burkholderia</taxon>
        <taxon>pseudomallei group</taxon>
    </lineage>
</organism>
<dbReference type="PANTHER" id="PTHR34406:SF1">
    <property type="entry name" value="PROTEIN YCEI"/>
    <property type="match status" value="1"/>
</dbReference>
<dbReference type="OrthoDB" id="9811006at2"/>
<reference evidence="3 4" key="1">
    <citation type="submission" date="2014-08" db="EMBL/GenBank/DDBJ databases">
        <authorList>
            <person name="Bunnell A."/>
            <person name="Chain P.S."/>
            <person name="Chertkov O."/>
            <person name="Currie B.J."/>
            <person name="Daligault H.E."/>
            <person name="Davenport K.W."/>
            <person name="Davis C."/>
            <person name="Gleasner C.D."/>
            <person name="Johnson S.L."/>
            <person name="Kaestli M."/>
            <person name="Koren S."/>
            <person name="Kunde Y.A."/>
            <person name="Mayo M."/>
            <person name="McMurry K.K."/>
            <person name="Price E.P."/>
            <person name="Reitenga K.G."/>
            <person name="Robison R."/>
            <person name="Rosovitz M.J."/>
            <person name="Sarovich D.S."/>
            <person name="Teshima H."/>
        </authorList>
    </citation>
    <scope>NUCLEOTIDE SEQUENCE [LARGE SCALE GENOMIC DNA]</scope>
    <source>
        <strain evidence="3 4">MSHR44</strain>
    </source>
</reference>
<feature type="region of interest" description="Disordered" evidence="1">
    <location>
        <begin position="196"/>
        <end position="275"/>
    </location>
</feature>
<feature type="compositionally biased region" description="Basic and acidic residues" evidence="1">
    <location>
        <begin position="224"/>
        <end position="245"/>
    </location>
</feature>
<dbReference type="InterPro" id="IPR007372">
    <property type="entry name" value="Lipid/polyisoprenoid-bd_YceI"/>
</dbReference>
<gene>
    <name evidence="3" type="ORF">Y036_3965</name>
</gene>
<feature type="compositionally biased region" description="Basic and acidic residues" evidence="1">
    <location>
        <begin position="196"/>
        <end position="211"/>
    </location>
</feature>
<dbReference type="Proteomes" id="UP000030475">
    <property type="component" value="Unassembled WGS sequence"/>
</dbReference>
<evidence type="ECO:0000313" key="3">
    <source>
        <dbReference type="EMBL" id="KGX10742.1"/>
    </source>
</evidence>
<feature type="signal peptide" evidence="2">
    <location>
        <begin position="1"/>
        <end position="31"/>
    </location>
</feature>
<feature type="region of interest" description="Disordered" evidence="1">
    <location>
        <begin position="37"/>
        <end position="56"/>
    </location>
</feature>
<dbReference type="AlphaFoldDB" id="A0A095F1C9"/>
<proteinExistence type="predicted"/>